<dbReference type="GO" id="GO:0015190">
    <property type="term" value="F:L-leucine transmembrane transporter activity"/>
    <property type="evidence" value="ECO:0007669"/>
    <property type="project" value="TreeGrafter"/>
</dbReference>
<evidence type="ECO:0000256" key="5">
    <source>
        <dbReference type="ARBA" id="ARBA00022692"/>
    </source>
</evidence>
<protein>
    <recommendedName>
        <fullName evidence="9">Branched-chain amino acid transport system carrier protein</fullName>
    </recommendedName>
</protein>
<keyword evidence="6 9" id="KW-0029">Amino-acid transport</keyword>
<dbReference type="EMBL" id="DWWJ01000064">
    <property type="protein sequence ID" value="HJC40548.1"/>
    <property type="molecule type" value="Genomic_DNA"/>
</dbReference>
<dbReference type="GO" id="GO:0005886">
    <property type="term" value="C:plasma membrane"/>
    <property type="evidence" value="ECO:0007669"/>
    <property type="project" value="UniProtKB-SubCell"/>
</dbReference>
<feature type="transmembrane region" description="Helical" evidence="9">
    <location>
        <begin position="44"/>
        <end position="66"/>
    </location>
</feature>
<keyword evidence="5 9" id="KW-0812">Transmembrane</keyword>
<comment type="function">
    <text evidence="9">Component of the transport system for branched-chain amino acids.</text>
</comment>
<keyword evidence="8 9" id="KW-0472">Membrane</keyword>
<proteinExistence type="inferred from homology"/>
<feature type="transmembrane region" description="Helical" evidence="9">
    <location>
        <begin position="279"/>
        <end position="302"/>
    </location>
</feature>
<evidence type="ECO:0000256" key="9">
    <source>
        <dbReference type="RuleBase" id="RU362122"/>
    </source>
</evidence>
<comment type="subcellular location">
    <subcellularLocation>
        <location evidence="1 9">Cell membrane</location>
        <topology evidence="1 9">Multi-pass membrane protein</topology>
    </subcellularLocation>
</comment>
<sequence>MKRLGKKDQLLVGFTLFSMFFGAGNLIFPPGVGAQAGTLTWLAMAGMALSAVGLPVLGVVAVARSGGLDALGDRVHPLFSKVFTVAAYLAIGPCLAIPRTASMSFEMAVPPFAGPEAPLALFQLLYSLVFFAGALFLALRPEKLTDRLGKVLCPVLLLLIVVTFLGCLLDPLEGYGPPQSAAYAANPVVQGFLDGYQTMDTIAALAFGIVIALNIRARGVEEDREVVRCTARAGWMAGLLLLAVYAMLAHIGALSGGAFPGATNGAEVLTNLIPALFGLPGSILLAAIFVVACFNVCVGLISSCGEYFAKLFPVFPYRTWAVIFAVVSMVIANAGLDLILQVSVPVLNVIYPVAIVLILLSFFHRWIGTLQYLYPVTVLLTGAVSLLFTLRDLGLLPAALGELLGALPLASQGLGWFLPAAIGVLAGALLSLAAPRRTET</sequence>
<evidence type="ECO:0000256" key="2">
    <source>
        <dbReference type="ARBA" id="ARBA00008540"/>
    </source>
</evidence>
<dbReference type="PANTHER" id="PTHR30588:SF0">
    <property type="entry name" value="BRANCHED-CHAIN AMINO ACID PERMEASE BRNQ"/>
    <property type="match status" value="1"/>
</dbReference>
<evidence type="ECO:0000256" key="6">
    <source>
        <dbReference type="ARBA" id="ARBA00022970"/>
    </source>
</evidence>
<dbReference type="InterPro" id="IPR004685">
    <property type="entry name" value="Brnchd-chn_aa_trnsp_Livcs"/>
</dbReference>
<feature type="transmembrane region" description="Helical" evidence="9">
    <location>
        <begin position="196"/>
        <end position="215"/>
    </location>
</feature>
<dbReference type="GO" id="GO:0015188">
    <property type="term" value="F:L-isoleucine transmembrane transporter activity"/>
    <property type="evidence" value="ECO:0007669"/>
    <property type="project" value="TreeGrafter"/>
</dbReference>
<dbReference type="PANTHER" id="PTHR30588">
    <property type="entry name" value="BRANCHED-CHAIN AMINO ACID TRANSPORT SYSTEM 2 CARRIER PROTEIN"/>
    <property type="match status" value="1"/>
</dbReference>
<reference evidence="10" key="1">
    <citation type="journal article" date="2021" name="PeerJ">
        <title>Extensive microbial diversity within the chicken gut microbiome revealed by metagenomics and culture.</title>
        <authorList>
            <person name="Gilroy R."/>
            <person name="Ravi A."/>
            <person name="Getino M."/>
            <person name="Pursley I."/>
            <person name="Horton D.L."/>
            <person name="Alikhan N.F."/>
            <person name="Baker D."/>
            <person name="Gharbi K."/>
            <person name="Hall N."/>
            <person name="Watson M."/>
            <person name="Adriaenssens E.M."/>
            <person name="Foster-Nyarko E."/>
            <person name="Jarju S."/>
            <person name="Secka A."/>
            <person name="Antonio M."/>
            <person name="Oren A."/>
            <person name="Chaudhuri R.R."/>
            <person name="La Ragione R."/>
            <person name="Hildebrand F."/>
            <person name="Pallen M.J."/>
        </authorList>
    </citation>
    <scope>NUCLEOTIDE SEQUENCE</scope>
    <source>
        <strain evidence="10">CHK186-1790</strain>
    </source>
</reference>
<dbReference type="Pfam" id="PF05525">
    <property type="entry name" value="Branch_AA_trans"/>
    <property type="match status" value="1"/>
</dbReference>
<comment type="similarity">
    <text evidence="2 9">Belongs to the branched chain amino acid transporter family.</text>
</comment>
<feature type="transmembrane region" description="Helical" evidence="9">
    <location>
        <begin position="314"/>
        <end position="332"/>
    </location>
</feature>
<accession>A0A9D2P164</accession>
<comment type="caution">
    <text evidence="9">Lacks conserved residue(s) required for the propagation of feature annotation.</text>
</comment>
<feature type="transmembrane region" description="Helical" evidence="9">
    <location>
        <begin position="414"/>
        <end position="434"/>
    </location>
</feature>
<dbReference type="AlphaFoldDB" id="A0A9D2P164"/>
<dbReference type="GO" id="GO:0005304">
    <property type="term" value="F:L-valine transmembrane transporter activity"/>
    <property type="evidence" value="ECO:0007669"/>
    <property type="project" value="TreeGrafter"/>
</dbReference>
<comment type="caution">
    <text evidence="10">The sequence shown here is derived from an EMBL/GenBank/DDBJ whole genome shotgun (WGS) entry which is preliminary data.</text>
</comment>
<evidence type="ECO:0000313" key="10">
    <source>
        <dbReference type="EMBL" id="HJC40548.1"/>
    </source>
</evidence>
<feature type="transmembrane region" description="Helical" evidence="9">
    <location>
        <begin position="151"/>
        <end position="172"/>
    </location>
</feature>
<keyword evidence="4" id="KW-1003">Cell membrane</keyword>
<evidence type="ECO:0000256" key="3">
    <source>
        <dbReference type="ARBA" id="ARBA00022448"/>
    </source>
</evidence>
<feature type="transmembrane region" description="Helical" evidence="9">
    <location>
        <begin position="78"/>
        <end position="98"/>
    </location>
</feature>
<feature type="transmembrane region" description="Helical" evidence="9">
    <location>
        <begin position="118"/>
        <end position="139"/>
    </location>
</feature>
<feature type="transmembrane region" description="Helical" evidence="9">
    <location>
        <begin position="338"/>
        <end position="360"/>
    </location>
</feature>
<keyword evidence="7 9" id="KW-1133">Transmembrane helix</keyword>
<keyword evidence="3 9" id="KW-0813">Transport</keyword>
<evidence type="ECO:0000256" key="1">
    <source>
        <dbReference type="ARBA" id="ARBA00004651"/>
    </source>
</evidence>
<name>A0A9D2P164_9FIRM</name>
<feature type="transmembrane region" description="Helical" evidence="9">
    <location>
        <begin position="372"/>
        <end position="394"/>
    </location>
</feature>
<dbReference type="GO" id="GO:0015820">
    <property type="term" value="P:L-leucine transport"/>
    <property type="evidence" value="ECO:0007669"/>
    <property type="project" value="TreeGrafter"/>
</dbReference>
<evidence type="ECO:0000313" key="11">
    <source>
        <dbReference type="Proteomes" id="UP000823882"/>
    </source>
</evidence>
<gene>
    <name evidence="10" type="primary">brnQ</name>
    <name evidence="10" type="ORF">H9701_03215</name>
</gene>
<dbReference type="NCBIfam" id="TIGR00796">
    <property type="entry name" value="livcs"/>
    <property type="match status" value="1"/>
</dbReference>
<evidence type="ECO:0000256" key="7">
    <source>
        <dbReference type="ARBA" id="ARBA00022989"/>
    </source>
</evidence>
<reference evidence="10" key="2">
    <citation type="submission" date="2021-04" db="EMBL/GenBank/DDBJ databases">
        <authorList>
            <person name="Gilroy R."/>
        </authorList>
    </citation>
    <scope>NUCLEOTIDE SEQUENCE</scope>
    <source>
        <strain evidence="10">CHK186-1790</strain>
    </source>
</reference>
<dbReference type="Proteomes" id="UP000823882">
    <property type="component" value="Unassembled WGS sequence"/>
</dbReference>
<organism evidence="10 11">
    <name type="scientific">Candidatus Intestinimonas pullistercoris</name>
    <dbReference type="NCBI Taxonomy" id="2838623"/>
    <lineage>
        <taxon>Bacteria</taxon>
        <taxon>Bacillati</taxon>
        <taxon>Bacillota</taxon>
        <taxon>Clostridia</taxon>
        <taxon>Eubacteriales</taxon>
        <taxon>Intestinimonas</taxon>
    </lineage>
</organism>
<feature type="transmembrane region" description="Helical" evidence="9">
    <location>
        <begin position="235"/>
        <end position="259"/>
    </location>
</feature>
<evidence type="ECO:0000256" key="8">
    <source>
        <dbReference type="ARBA" id="ARBA00023136"/>
    </source>
</evidence>
<evidence type="ECO:0000256" key="4">
    <source>
        <dbReference type="ARBA" id="ARBA00022475"/>
    </source>
</evidence>
<dbReference type="GO" id="GO:0015818">
    <property type="term" value="P:isoleucine transport"/>
    <property type="evidence" value="ECO:0007669"/>
    <property type="project" value="TreeGrafter"/>
</dbReference>